<evidence type="ECO:0000256" key="1">
    <source>
        <dbReference type="ARBA" id="ARBA00001947"/>
    </source>
</evidence>
<reference evidence="8" key="1">
    <citation type="submission" date="2023-06" db="EMBL/GenBank/DDBJ databases">
        <authorList>
            <consortium name="Lawrence Berkeley National Laboratory"/>
            <person name="Ahrendt S."/>
            <person name="Sahu N."/>
            <person name="Indic B."/>
            <person name="Wong-Bajracharya J."/>
            <person name="Merenyi Z."/>
            <person name="Ke H.-M."/>
            <person name="Monk M."/>
            <person name="Kocsube S."/>
            <person name="Drula E."/>
            <person name="Lipzen A."/>
            <person name="Balint B."/>
            <person name="Henrissat B."/>
            <person name="Andreopoulos B."/>
            <person name="Martin F.M."/>
            <person name="Harder C.B."/>
            <person name="Rigling D."/>
            <person name="Ford K.L."/>
            <person name="Foster G.D."/>
            <person name="Pangilinan J."/>
            <person name="Papanicolaou A."/>
            <person name="Barry K."/>
            <person name="LaButti K."/>
            <person name="Viragh M."/>
            <person name="Koriabine M."/>
            <person name="Yan M."/>
            <person name="Riley R."/>
            <person name="Champramary S."/>
            <person name="Plett K.L."/>
            <person name="Tsai I.J."/>
            <person name="Slot J."/>
            <person name="Sipos G."/>
            <person name="Plett J."/>
            <person name="Nagy L.G."/>
            <person name="Grigoriev I.V."/>
        </authorList>
    </citation>
    <scope>NUCLEOTIDE SEQUENCE</scope>
    <source>
        <strain evidence="8">FPL87.14</strain>
    </source>
</reference>
<dbReference type="Gene3D" id="3.10.170.10">
    <property type="match status" value="1"/>
</dbReference>
<keyword evidence="7" id="KW-0964">Secreted</keyword>
<evidence type="ECO:0000256" key="5">
    <source>
        <dbReference type="ARBA" id="ARBA00022833"/>
    </source>
</evidence>
<comment type="cofactor">
    <cofactor evidence="1 7">
        <name>Zn(2+)</name>
        <dbReference type="ChEBI" id="CHEBI:29105"/>
    </cofactor>
</comment>
<comment type="similarity">
    <text evidence="7">Belongs to the peptidase M36 family.</text>
</comment>
<comment type="subcellular location">
    <subcellularLocation>
        <location evidence="7">Secreted</location>
    </subcellularLocation>
</comment>
<proteinExistence type="inferred from homology"/>
<dbReference type="Proteomes" id="UP001175226">
    <property type="component" value="Unassembled WGS sequence"/>
</dbReference>
<keyword evidence="9" id="KW-1185">Reference proteome</keyword>
<evidence type="ECO:0000256" key="4">
    <source>
        <dbReference type="ARBA" id="ARBA00022801"/>
    </source>
</evidence>
<dbReference type="EMBL" id="JAUEPT010000039">
    <property type="protein sequence ID" value="KAK0439148.1"/>
    <property type="molecule type" value="Genomic_DNA"/>
</dbReference>
<dbReference type="AlphaFoldDB" id="A0AA39JAP0"/>
<evidence type="ECO:0000313" key="8">
    <source>
        <dbReference type="EMBL" id="KAK0439148.1"/>
    </source>
</evidence>
<gene>
    <name evidence="8" type="ORF">EV421DRAFT_1906160</name>
</gene>
<keyword evidence="5 7" id="KW-0862">Zinc</keyword>
<dbReference type="PANTHER" id="PTHR33478:SF1">
    <property type="entry name" value="EXTRACELLULAR METALLOPROTEINASE MEP"/>
    <property type="match status" value="1"/>
</dbReference>
<evidence type="ECO:0000256" key="3">
    <source>
        <dbReference type="ARBA" id="ARBA00022723"/>
    </source>
</evidence>
<sequence>MFLEARTSQTSLLGSANGSFVCPENGWSDRTIIYRKGTESPSFKVKGSDLKVSMASFIASELGVDSSAIRYHSGHSEDVMTLTHIVQVRNKETNAWYEAFVDAHLGEILSMADFVAQATYTVVPITKVAEGEETLVNPEDFDSSSEGWVQNGETAGNNVIAYKGTQSTTTPESSPDTFDYPYNLTIGPTEGGNLDAIRTNAFYVINKVHNFAYKYGWTEASSNFQTDNFGKGGAHGST</sequence>
<dbReference type="EC" id="3.4.24.-" evidence="7"/>
<keyword evidence="4 7" id="KW-0378">Hydrolase</keyword>
<dbReference type="InterPro" id="IPR050371">
    <property type="entry name" value="Fungal_virulence_M36"/>
</dbReference>
<dbReference type="Pfam" id="PF02128">
    <property type="entry name" value="Peptidase_M36"/>
    <property type="match status" value="1"/>
</dbReference>
<keyword evidence="2 7" id="KW-0645">Protease</keyword>
<accession>A0AA39JAP0</accession>
<keyword evidence="6 7" id="KW-0482">Metalloprotease</keyword>
<organism evidence="8 9">
    <name type="scientific">Armillaria borealis</name>
    <dbReference type="NCBI Taxonomy" id="47425"/>
    <lineage>
        <taxon>Eukaryota</taxon>
        <taxon>Fungi</taxon>
        <taxon>Dikarya</taxon>
        <taxon>Basidiomycota</taxon>
        <taxon>Agaricomycotina</taxon>
        <taxon>Agaricomycetes</taxon>
        <taxon>Agaricomycetidae</taxon>
        <taxon>Agaricales</taxon>
        <taxon>Marasmiineae</taxon>
        <taxon>Physalacriaceae</taxon>
        <taxon>Armillaria</taxon>
    </lineage>
</organism>
<dbReference type="GO" id="GO:0006508">
    <property type="term" value="P:proteolysis"/>
    <property type="evidence" value="ECO:0007669"/>
    <property type="project" value="UniProtKB-KW"/>
</dbReference>
<dbReference type="InterPro" id="IPR001842">
    <property type="entry name" value="Peptidase_M36"/>
</dbReference>
<keyword evidence="3 7" id="KW-0479">Metal-binding</keyword>
<evidence type="ECO:0000256" key="6">
    <source>
        <dbReference type="ARBA" id="ARBA00023049"/>
    </source>
</evidence>
<dbReference type="PANTHER" id="PTHR33478">
    <property type="entry name" value="EXTRACELLULAR METALLOPROTEINASE MEP"/>
    <property type="match status" value="1"/>
</dbReference>
<dbReference type="GO" id="GO:0005615">
    <property type="term" value="C:extracellular space"/>
    <property type="evidence" value="ECO:0007669"/>
    <property type="project" value="InterPro"/>
</dbReference>
<dbReference type="GO" id="GO:0008270">
    <property type="term" value="F:zinc ion binding"/>
    <property type="evidence" value="ECO:0007669"/>
    <property type="project" value="InterPro"/>
</dbReference>
<keyword evidence="7" id="KW-0865">Zymogen</keyword>
<evidence type="ECO:0000256" key="7">
    <source>
        <dbReference type="RuleBase" id="RU364017"/>
    </source>
</evidence>
<protein>
    <recommendedName>
        <fullName evidence="7">Extracellular metalloproteinase</fullName>
        <ecNumber evidence="7">3.4.24.-</ecNumber>
    </recommendedName>
    <alternativeName>
        <fullName evidence="7">Fungalysin</fullName>
    </alternativeName>
</protein>
<name>A0AA39JAP0_9AGAR</name>
<evidence type="ECO:0000313" key="9">
    <source>
        <dbReference type="Proteomes" id="UP001175226"/>
    </source>
</evidence>
<dbReference type="GO" id="GO:0004222">
    <property type="term" value="F:metalloendopeptidase activity"/>
    <property type="evidence" value="ECO:0007669"/>
    <property type="project" value="InterPro"/>
</dbReference>
<evidence type="ECO:0000256" key="2">
    <source>
        <dbReference type="ARBA" id="ARBA00022670"/>
    </source>
</evidence>
<comment type="caution">
    <text evidence="8">The sequence shown here is derived from an EMBL/GenBank/DDBJ whole genome shotgun (WGS) entry which is preliminary data.</text>
</comment>